<dbReference type="SUPFAM" id="SSF55008">
    <property type="entry name" value="HMA, heavy metal-associated domain"/>
    <property type="match status" value="2"/>
</dbReference>
<dbReference type="InterPro" id="IPR036412">
    <property type="entry name" value="HAD-like_sf"/>
</dbReference>
<evidence type="ECO:0000256" key="12">
    <source>
        <dbReference type="ARBA" id="ARBA00022840"/>
    </source>
</evidence>
<dbReference type="PANTHER" id="PTHR43520:SF8">
    <property type="entry name" value="P-TYPE CU(+) TRANSPORTER"/>
    <property type="match status" value="1"/>
</dbReference>
<dbReference type="GO" id="GO:0140581">
    <property type="term" value="F:P-type monovalent copper transporter activity"/>
    <property type="evidence" value="ECO:0007669"/>
    <property type="project" value="UniProtKB-EC"/>
</dbReference>
<feature type="domain" description="HMA" evidence="22">
    <location>
        <begin position="4"/>
        <end position="70"/>
    </location>
</feature>
<dbReference type="PROSITE" id="PS50846">
    <property type="entry name" value="HMA_2"/>
    <property type="match status" value="2"/>
</dbReference>
<keyword evidence="15 21" id="KW-1133">Transmembrane helix</keyword>
<dbReference type="Gene3D" id="3.40.1110.10">
    <property type="entry name" value="Calcium-transporting ATPase, cytoplasmic domain N"/>
    <property type="match status" value="1"/>
</dbReference>
<dbReference type="NCBIfam" id="TIGR01494">
    <property type="entry name" value="ATPase_P-type"/>
    <property type="match status" value="1"/>
</dbReference>
<feature type="transmembrane region" description="Helical" evidence="21">
    <location>
        <begin position="792"/>
        <end position="810"/>
    </location>
</feature>
<evidence type="ECO:0000256" key="6">
    <source>
        <dbReference type="ARBA" id="ARBA00022553"/>
    </source>
</evidence>
<feature type="transmembrane region" description="Helical" evidence="21">
    <location>
        <begin position="169"/>
        <end position="186"/>
    </location>
</feature>
<keyword evidence="10 21" id="KW-0547">Nucleotide-binding</keyword>
<evidence type="ECO:0000256" key="5">
    <source>
        <dbReference type="ARBA" id="ARBA00022475"/>
    </source>
</evidence>
<keyword evidence="7 21" id="KW-0812">Transmembrane</keyword>
<dbReference type="GO" id="GO:0005524">
    <property type="term" value="F:ATP binding"/>
    <property type="evidence" value="ECO:0007669"/>
    <property type="project" value="UniProtKB-UniRule"/>
</dbReference>
<dbReference type="SUPFAM" id="SSF56784">
    <property type="entry name" value="HAD-like"/>
    <property type="match status" value="1"/>
</dbReference>
<evidence type="ECO:0000256" key="8">
    <source>
        <dbReference type="ARBA" id="ARBA00022723"/>
    </source>
</evidence>
<dbReference type="SFLD" id="SFLDF00027">
    <property type="entry name" value="p-type_atpase"/>
    <property type="match status" value="1"/>
</dbReference>
<dbReference type="FunFam" id="3.30.70.100:FF:000005">
    <property type="entry name" value="Copper-exporting P-type ATPase A"/>
    <property type="match status" value="1"/>
</dbReference>
<dbReference type="GO" id="GO:0016887">
    <property type="term" value="F:ATP hydrolysis activity"/>
    <property type="evidence" value="ECO:0007669"/>
    <property type="project" value="InterPro"/>
</dbReference>
<dbReference type="Pfam" id="PF00702">
    <property type="entry name" value="Hydrolase"/>
    <property type="match status" value="1"/>
</dbReference>
<dbReference type="InterPro" id="IPR023299">
    <property type="entry name" value="ATPase_P-typ_cyto_dom_N"/>
</dbReference>
<keyword evidence="13" id="KW-0460">Magnesium</keyword>
<evidence type="ECO:0000256" key="17">
    <source>
        <dbReference type="ARBA" id="ARBA00023065"/>
    </source>
</evidence>
<keyword evidence="11" id="KW-0187">Copper transport</keyword>
<evidence type="ECO:0000256" key="19">
    <source>
        <dbReference type="ARBA" id="ARBA00033239"/>
    </source>
</evidence>
<dbReference type="SFLD" id="SFLDG00002">
    <property type="entry name" value="C1.7:_P-type_atpase_like"/>
    <property type="match status" value="1"/>
</dbReference>
<dbReference type="GO" id="GO:0055070">
    <property type="term" value="P:copper ion homeostasis"/>
    <property type="evidence" value="ECO:0007669"/>
    <property type="project" value="TreeGrafter"/>
</dbReference>
<dbReference type="GO" id="GO:0005507">
    <property type="term" value="F:copper ion binding"/>
    <property type="evidence" value="ECO:0007669"/>
    <property type="project" value="InterPro"/>
</dbReference>
<keyword evidence="5 21" id="KW-1003">Cell membrane</keyword>
<dbReference type="InterPro" id="IPR036163">
    <property type="entry name" value="HMA_dom_sf"/>
</dbReference>
<dbReference type="Pfam" id="PF00403">
    <property type="entry name" value="HMA"/>
    <property type="match status" value="2"/>
</dbReference>
<dbReference type="InterPro" id="IPR017969">
    <property type="entry name" value="Heavy-metal-associated_CS"/>
</dbReference>
<evidence type="ECO:0000256" key="13">
    <source>
        <dbReference type="ARBA" id="ARBA00022842"/>
    </source>
</evidence>
<keyword evidence="17" id="KW-0406">Ion transport</keyword>
<dbReference type="InterPro" id="IPR044492">
    <property type="entry name" value="P_typ_ATPase_HD_dom"/>
</dbReference>
<keyword evidence="18 21" id="KW-0472">Membrane</keyword>
<evidence type="ECO:0000256" key="7">
    <source>
        <dbReference type="ARBA" id="ARBA00022692"/>
    </source>
</evidence>
<dbReference type="Gene3D" id="2.70.150.10">
    <property type="entry name" value="Calcium-transporting ATPase, cytoplasmic transduction domain A"/>
    <property type="match status" value="1"/>
</dbReference>
<dbReference type="SUPFAM" id="SSF81653">
    <property type="entry name" value="Calcium ATPase, transduction domain A"/>
    <property type="match status" value="1"/>
</dbReference>
<dbReference type="InterPro" id="IPR001757">
    <property type="entry name" value="P_typ_ATPase"/>
</dbReference>
<keyword evidence="14" id="KW-1278">Translocase</keyword>
<evidence type="ECO:0000259" key="22">
    <source>
        <dbReference type="PROSITE" id="PS50846"/>
    </source>
</evidence>
<evidence type="ECO:0000256" key="4">
    <source>
        <dbReference type="ARBA" id="ARBA00022448"/>
    </source>
</evidence>
<dbReference type="GO" id="GO:0005886">
    <property type="term" value="C:plasma membrane"/>
    <property type="evidence" value="ECO:0007669"/>
    <property type="project" value="UniProtKB-SubCell"/>
</dbReference>
<name>E1YDS6_9BACT</name>
<dbReference type="AlphaFoldDB" id="E1YDS6"/>
<dbReference type="InterPro" id="IPR008250">
    <property type="entry name" value="ATPase_P-typ_transduc_dom_A_sf"/>
</dbReference>
<dbReference type="InterPro" id="IPR059000">
    <property type="entry name" value="ATPase_P-type_domA"/>
</dbReference>
<dbReference type="Gene3D" id="3.30.70.100">
    <property type="match status" value="2"/>
</dbReference>
<keyword evidence="8 21" id="KW-0479">Metal-binding</keyword>
<keyword evidence="9" id="KW-0677">Repeat</keyword>
<dbReference type="InterPro" id="IPR027256">
    <property type="entry name" value="P-typ_ATPase_IB"/>
</dbReference>
<dbReference type="InterPro" id="IPR023214">
    <property type="entry name" value="HAD_sf"/>
</dbReference>
<evidence type="ECO:0000256" key="20">
    <source>
        <dbReference type="ARBA" id="ARBA00049289"/>
    </source>
</evidence>
<evidence type="ECO:0000256" key="18">
    <source>
        <dbReference type="ARBA" id="ARBA00023136"/>
    </source>
</evidence>
<comment type="subcellular location">
    <subcellularLocation>
        <location evidence="1">Cell membrane</location>
        <topology evidence="1">Multi-pass membrane protein</topology>
    </subcellularLocation>
</comment>
<dbReference type="PRINTS" id="PR00943">
    <property type="entry name" value="CUATPASE"/>
</dbReference>
<evidence type="ECO:0000256" key="10">
    <source>
        <dbReference type="ARBA" id="ARBA00022741"/>
    </source>
</evidence>
<dbReference type="SUPFAM" id="SSF81665">
    <property type="entry name" value="Calcium ATPase, transmembrane domain M"/>
    <property type="match status" value="1"/>
</dbReference>
<protein>
    <recommendedName>
        <fullName evidence="3">P-type Cu(+) transporter</fullName>
        <ecNumber evidence="3">7.2.2.8</ecNumber>
    </recommendedName>
    <alternativeName>
        <fullName evidence="19">Cu(+)-exporting ATPase</fullName>
    </alternativeName>
</protein>
<dbReference type="GO" id="GO:0043682">
    <property type="term" value="F:P-type divalent copper transporter activity"/>
    <property type="evidence" value="ECO:0007669"/>
    <property type="project" value="TreeGrafter"/>
</dbReference>
<dbReference type="InterPro" id="IPR006122">
    <property type="entry name" value="HMA_Cu_ion-bd"/>
</dbReference>
<dbReference type="PRINTS" id="PR00942">
    <property type="entry name" value="CUATPASEI"/>
</dbReference>
<dbReference type="FunFam" id="3.30.70.100:FF:000001">
    <property type="entry name" value="ATPase copper transporting beta"/>
    <property type="match status" value="1"/>
</dbReference>
<dbReference type="EC" id="7.2.2.8" evidence="3"/>
<keyword evidence="16" id="KW-0186">Copper</keyword>
<accession>E1YDS6</accession>
<dbReference type="InterPro" id="IPR006121">
    <property type="entry name" value="HMA_dom"/>
</dbReference>
<dbReference type="PROSITE" id="PS01047">
    <property type="entry name" value="HMA_1"/>
    <property type="match status" value="2"/>
</dbReference>
<proteinExistence type="inferred from homology"/>
<dbReference type="NCBIfam" id="TIGR01511">
    <property type="entry name" value="ATPase-IB1_Cu"/>
    <property type="match status" value="1"/>
</dbReference>
<evidence type="ECO:0000256" key="1">
    <source>
        <dbReference type="ARBA" id="ARBA00004651"/>
    </source>
</evidence>
<dbReference type="GO" id="GO:0060003">
    <property type="term" value="P:copper ion export"/>
    <property type="evidence" value="ECO:0007669"/>
    <property type="project" value="UniProtKB-ARBA"/>
</dbReference>
<dbReference type="CDD" id="cd02094">
    <property type="entry name" value="P-type_ATPase_Cu-like"/>
    <property type="match status" value="1"/>
</dbReference>
<evidence type="ECO:0000256" key="9">
    <source>
        <dbReference type="ARBA" id="ARBA00022737"/>
    </source>
</evidence>
<sequence>MAEFKLAIPVSGMTCANCAANIERGLKKLNGVIDASVNFASEQAYVTYDTGKILLKDITEKINSLGYKAVTSKAELPITGMSCVNCAINIERVLNKNVSGLVNVYVNFAAERVHVEYLPGVTSIEDIISAIRKAGYDAISTDQLSDESDRNDYEQKARDAEIKNQTKKFVTGLLFTIPLFLLSMARDFGLTGAWSQTAWVNWLFFFLASPVQFYTGWDYYVGGYKSLRNKSANMDVLVAMGSSVAYFYSIATLLSIIPGKHVYFETSAVIITLIKLGKMLESRTKGKTGAAIRRLMELSPKTATILEDGIEKTIPLANVKAGNTLIVRPGERIPVDGIVTEGESAVDESMLSGEPIPVDKTINDAVTGGTINTEGLLKIKATRVGKETVLAQIISLVQQAQGSKAPVQAVADRVSSIFVPLVLIAALSTFIIWWSMDGSFVYAMIRFVAVLVIACPCALGLATPTAIMAGTGKGAENGILFKNSEALETASKLDIIILDKTGTLTTGKPALIDIVPFEPACKSNNELLQIAASVEKGSEHPIGKAIVNEAEKRNIVMSQLQRFKSTGGVGVEAYVNDKLIMIGKPDWFKSSGLNTINIENQISLLQSEGKTVMVVASKNEILGLISVADKVKAESAQAVRKLFDLGLEVVMLTGDNKMTAQAIASDAGISKFFAEVKPGGKSLKVKELQKNNKRVAMVGDGINDAPALAQADVGIAIGTGTDIAIETADIILSGGNLLGVPKAIMLGKATMNTIKQNLFWAFFYNIILIPIAAGVLHPFAVFPDFLRQLHPMLAAGAMALSSISVVGNSLRLQRTRID</sequence>
<dbReference type="SFLD" id="SFLDS00003">
    <property type="entry name" value="Haloacid_Dehalogenase"/>
    <property type="match status" value="1"/>
</dbReference>
<dbReference type="InterPro" id="IPR023298">
    <property type="entry name" value="ATPase_P-typ_TM_dom_sf"/>
</dbReference>
<reference evidence="23" key="1">
    <citation type="journal article" date="2011" name="Environ. Microbiol.">
        <title>Genomic insights into the metabolic potential of the polycyclic aromatic hydrocarbon degrading sulfate-reducing Deltaproteobacterium N47.</title>
        <authorList>
            <person name="Bergmann F."/>
            <person name="Selesi D."/>
            <person name="Weinmaier T."/>
            <person name="Tischler P."/>
            <person name="Rattei T."/>
            <person name="Meckenstock R.U."/>
        </authorList>
    </citation>
    <scope>NUCLEOTIDE SEQUENCE</scope>
</reference>
<evidence type="ECO:0000256" key="21">
    <source>
        <dbReference type="RuleBase" id="RU362081"/>
    </source>
</evidence>
<evidence type="ECO:0000256" key="3">
    <source>
        <dbReference type="ARBA" id="ARBA00012517"/>
    </source>
</evidence>
<dbReference type="CDD" id="cd00371">
    <property type="entry name" value="HMA"/>
    <property type="match status" value="2"/>
</dbReference>
<dbReference type="FunFam" id="3.40.50.1000:FF:000144">
    <property type="entry name" value="copper-transporting ATPase 1 isoform X2"/>
    <property type="match status" value="1"/>
</dbReference>
<feature type="transmembrane region" description="Helical" evidence="21">
    <location>
        <begin position="198"/>
        <end position="215"/>
    </location>
</feature>
<dbReference type="NCBIfam" id="TIGR01525">
    <property type="entry name" value="ATPase-IB_hvy"/>
    <property type="match status" value="1"/>
</dbReference>
<gene>
    <name evidence="23" type="ORF">N47_G40440</name>
</gene>
<comment type="catalytic activity">
    <reaction evidence="20">
        <text>Cu(+)(in) + ATP + H2O = Cu(+)(out) + ADP + phosphate + H(+)</text>
        <dbReference type="Rhea" id="RHEA:25792"/>
        <dbReference type="ChEBI" id="CHEBI:15377"/>
        <dbReference type="ChEBI" id="CHEBI:15378"/>
        <dbReference type="ChEBI" id="CHEBI:30616"/>
        <dbReference type="ChEBI" id="CHEBI:43474"/>
        <dbReference type="ChEBI" id="CHEBI:49552"/>
        <dbReference type="ChEBI" id="CHEBI:456216"/>
        <dbReference type="EC" id="7.2.2.8"/>
    </reaction>
</comment>
<dbReference type="FunFam" id="2.70.150.10:FF:000020">
    <property type="entry name" value="Copper-exporting P-type ATPase A"/>
    <property type="match status" value="1"/>
</dbReference>
<feature type="transmembrane region" description="Helical" evidence="21">
    <location>
        <begin position="758"/>
        <end position="780"/>
    </location>
</feature>
<keyword evidence="6" id="KW-0597">Phosphoprotein</keyword>
<evidence type="ECO:0000256" key="15">
    <source>
        <dbReference type="ARBA" id="ARBA00022989"/>
    </source>
</evidence>
<dbReference type="EMBL" id="FR695868">
    <property type="protein sequence ID" value="CBX28720.1"/>
    <property type="molecule type" value="Genomic_DNA"/>
</dbReference>
<evidence type="ECO:0000313" key="23">
    <source>
        <dbReference type="EMBL" id="CBX28720.1"/>
    </source>
</evidence>
<dbReference type="NCBIfam" id="TIGR00003">
    <property type="entry name" value="copper ion binding protein"/>
    <property type="match status" value="2"/>
</dbReference>
<organism evidence="23">
    <name type="scientific">uncultured Desulfobacterium sp</name>
    <dbReference type="NCBI Taxonomy" id="201089"/>
    <lineage>
        <taxon>Bacteria</taxon>
        <taxon>Pseudomonadati</taxon>
        <taxon>Thermodesulfobacteriota</taxon>
        <taxon>Desulfobacteria</taxon>
        <taxon>Desulfobacterales</taxon>
        <taxon>Desulfobacteriaceae</taxon>
        <taxon>Desulfobacterium</taxon>
        <taxon>environmental samples</taxon>
    </lineage>
</organism>
<comment type="similarity">
    <text evidence="2 21">Belongs to the cation transport ATPase (P-type) (TC 3.A.3) family. Type IB subfamily.</text>
</comment>
<feature type="transmembrane region" description="Helical" evidence="21">
    <location>
        <begin position="440"/>
        <end position="463"/>
    </location>
</feature>
<keyword evidence="4" id="KW-0813">Transport</keyword>
<dbReference type="PROSITE" id="PS00154">
    <property type="entry name" value="ATPASE_E1_E2"/>
    <property type="match status" value="1"/>
</dbReference>
<dbReference type="PANTHER" id="PTHR43520">
    <property type="entry name" value="ATP7, ISOFORM B"/>
    <property type="match status" value="1"/>
</dbReference>
<dbReference type="InterPro" id="IPR018303">
    <property type="entry name" value="ATPase_P-typ_P_site"/>
</dbReference>
<evidence type="ECO:0000256" key="16">
    <source>
        <dbReference type="ARBA" id="ARBA00023008"/>
    </source>
</evidence>
<evidence type="ECO:0000256" key="11">
    <source>
        <dbReference type="ARBA" id="ARBA00022796"/>
    </source>
</evidence>
<evidence type="ECO:0000256" key="14">
    <source>
        <dbReference type="ARBA" id="ARBA00022967"/>
    </source>
</evidence>
<dbReference type="PRINTS" id="PR00119">
    <property type="entry name" value="CATATPASE"/>
</dbReference>
<keyword evidence="12 21" id="KW-0067">ATP-binding</keyword>
<dbReference type="Gene3D" id="3.40.50.1000">
    <property type="entry name" value="HAD superfamily/HAD-like"/>
    <property type="match status" value="1"/>
</dbReference>
<feature type="transmembrane region" description="Helical" evidence="21">
    <location>
        <begin position="236"/>
        <end position="256"/>
    </location>
</feature>
<evidence type="ECO:0000256" key="2">
    <source>
        <dbReference type="ARBA" id="ARBA00006024"/>
    </source>
</evidence>
<feature type="domain" description="HMA" evidence="22">
    <location>
        <begin position="72"/>
        <end position="139"/>
    </location>
</feature>
<feature type="transmembrane region" description="Helical" evidence="21">
    <location>
        <begin position="414"/>
        <end position="434"/>
    </location>
</feature>
<dbReference type="Pfam" id="PF00122">
    <property type="entry name" value="E1-E2_ATPase"/>
    <property type="match status" value="1"/>
</dbReference>